<proteinExistence type="predicted"/>
<dbReference type="Pfam" id="PF13302">
    <property type="entry name" value="Acetyltransf_3"/>
    <property type="match status" value="1"/>
</dbReference>
<dbReference type="AlphaFoldDB" id="A0A3B0SSS7"/>
<dbReference type="PANTHER" id="PTHR43441:SF2">
    <property type="entry name" value="FAMILY ACETYLTRANSFERASE, PUTATIVE (AFU_ORTHOLOGUE AFUA_7G00850)-RELATED"/>
    <property type="match status" value="1"/>
</dbReference>
<dbReference type="GO" id="GO:0008999">
    <property type="term" value="F:protein-N-terminal-alanine acetyltransferase activity"/>
    <property type="evidence" value="ECO:0007669"/>
    <property type="project" value="TreeGrafter"/>
</dbReference>
<dbReference type="EMBL" id="UOEH01000563">
    <property type="protein sequence ID" value="VAW07153.1"/>
    <property type="molecule type" value="Genomic_DNA"/>
</dbReference>
<feature type="non-terminal residue" evidence="2">
    <location>
        <position position="1"/>
    </location>
</feature>
<dbReference type="Gene3D" id="3.40.630.30">
    <property type="match status" value="1"/>
</dbReference>
<dbReference type="SUPFAM" id="SSF55729">
    <property type="entry name" value="Acyl-CoA N-acyltransferases (Nat)"/>
    <property type="match status" value="1"/>
</dbReference>
<organism evidence="2">
    <name type="scientific">hydrothermal vent metagenome</name>
    <dbReference type="NCBI Taxonomy" id="652676"/>
    <lineage>
        <taxon>unclassified sequences</taxon>
        <taxon>metagenomes</taxon>
        <taxon>ecological metagenomes</taxon>
    </lineage>
</organism>
<evidence type="ECO:0000313" key="2">
    <source>
        <dbReference type="EMBL" id="VAW07153.1"/>
    </source>
</evidence>
<evidence type="ECO:0000259" key="1">
    <source>
        <dbReference type="Pfam" id="PF13302"/>
    </source>
</evidence>
<reference evidence="2" key="1">
    <citation type="submission" date="2018-06" db="EMBL/GenBank/DDBJ databases">
        <authorList>
            <person name="Zhirakovskaya E."/>
        </authorList>
    </citation>
    <scope>NUCLEOTIDE SEQUENCE</scope>
</reference>
<dbReference type="PANTHER" id="PTHR43441">
    <property type="entry name" value="RIBOSOMAL-PROTEIN-SERINE ACETYLTRANSFERASE"/>
    <property type="match status" value="1"/>
</dbReference>
<name>A0A3B0SSS7_9ZZZZ</name>
<protein>
    <submittedName>
        <fullName evidence="2">Acetyltransferase, GNAT family</fullName>
    </submittedName>
</protein>
<accession>A0A3B0SSS7</accession>
<dbReference type="GO" id="GO:1990189">
    <property type="term" value="F:protein N-terminal-serine acetyltransferase activity"/>
    <property type="evidence" value="ECO:0007669"/>
    <property type="project" value="TreeGrafter"/>
</dbReference>
<feature type="domain" description="N-acetyltransferase" evidence="1">
    <location>
        <begin position="4"/>
        <end position="82"/>
    </location>
</feature>
<gene>
    <name evidence="2" type="ORF">MNBD_ALPHA05-2538</name>
</gene>
<keyword evidence="2" id="KW-0808">Transferase</keyword>
<sequence length="143" mass="15988">RAVDTGAVLGMASYMRIRPEAGSVEIGCIVFSGALQKTPAATEAMYLMARHIFDDLGYRRYEWKCNDENAASKSAAERLGFQFEGVFRQDMVVKGENRDTAWFSVLDSEWPEVKAGLNAWLAPENFDADGRQRRSLRQCRGGA</sequence>
<dbReference type="InterPro" id="IPR000182">
    <property type="entry name" value="GNAT_dom"/>
</dbReference>
<dbReference type="InterPro" id="IPR016181">
    <property type="entry name" value="Acyl_CoA_acyltransferase"/>
</dbReference>
<dbReference type="InterPro" id="IPR051908">
    <property type="entry name" value="Ribosomal_N-acetyltransferase"/>
</dbReference>